<comment type="caution">
    <text evidence="4">The sequence shown here is derived from an EMBL/GenBank/DDBJ whole genome shotgun (WGS) entry which is preliminary data.</text>
</comment>
<dbReference type="InterPro" id="IPR050741">
    <property type="entry name" value="Acyl-CoA_dehydrogenase"/>
</dbReference>
<gene>
    <name evidence="4" type="ORF">GIW75_02415</name>
</gene>
<dbReference type="Gene3D" id="2.40.110.10">
    <property type="entry name" value="Butyryl-CoA Dehydrogenase, subunit A, domain 2"/>
    <property type="match status" value="1"/>
</dbReference>
<dbReference type="InterPro" id="IPR006091">
    <property type="entry name" value="Acyl-CoA_Oxase/DH_mid-dom"/>
</dbReference>
<evidence type="ECO:0000256" key="1">
    <source>
        <dbReference type="ARBA" id="ARBA00022630"/>
    </source>
</evidence>
<dbReference type="InterPro" id="IPR009100">
    <property type="entry name" value="AcylCoA_DH/oxidase_NM_dom_sf"/>
</dbReference>
<dbReference type="Proteomes" id="UP000814172">
    <property type="component" value="Unassembled WGS sequence"/>
</dbReference>
<feature type="domain" description="Acyl-CoA oxidase/dehydrogenase middle" evidence="3">
    <location>
        <begin position="102"/>
        <end position="174"/>
    </location>
</feature>
<dbReference type="AlphaFoldDB" id="A0AAW4ZZ48"/>
<reference evidence="4 5" key="1">
    <citation type="submission" date="2019-11" db="EMBL/GenBank/DDBJ databases">
        <title>Epiphytic Pseudomonas syringae from cherry orchards.</title>
        <authorList>
            <person name="Hulin M.T."/>
        </authorList>
    </citation>
    <scope>NUCLEOTIDE SEQUENCE [LARGE SCALE GENOMIC DNA]</scope>
    <source>
        <strain evidence="4 5">PA-6-9F</strain>
    </source>
</reference>
<dbReference type="Gene3D" id="1.20.140.10">
    <property type="entry name" value="Butyryl-CoA Dehydrogenase, subunit A, domain 3"/>
    <property type="match status" value="1"/>
</dbReference>
<sequence length="333" mass="35472">MALHDFLLLNRHPLAEIEGLGLTLKALVDAGLDQLPRPGGGQTLVRFSQLAQVAGHDLSLCKLYEGHTDALAIMAELNAPAPPAGSTWGMWAAEPPAARVQVRRAGSQLLLEGRKAWCSGAAVVSHGLLTAWDEQQRQQLVAVAMAQPGVEVTGDGWRAVGMQACASVEVVFDNAVAVAVGGPGDYLQRPGFWQGGVGIAACWYGAAQRLAEALREHCGRREEPHALAHLGAVDMALHAGAMVLRSAARQIDEQPQANAQLLARRARAVIEATANEVIHHVGRAMGAGPYCQDPHFARLIADLPVYLRQSHAERDLAALGQQLSQQSPGTWQL</sequence>
<evidence type="ECO:0000256" key="2">
    <source>
        <dbReference type="ARBA" id="ARBA00023002"/>
    </source>
</evidence>
<dbReference type="GO" id="GO:0003995">
    <property type="term" value="F:acyl-CoA dehydrogenase activity"/>
    <property type="evidence" value="ECO:0007669"/>
    <property type="project" value="TreeGrafter"/>
</dbReference>
<dbReference type="Pfam" id="PF02770">
    <property type="entry name" value="Acyl-CoA_dh_M"/>
    <property type="match status" value="1"/>
</dbReference>
<dbReference type="GeneID" id="55541394"/>
<dbReference type="GO" id="GO:0005737">
    <property type="term" value="C:cytoplasm"/>
    <property type="evidence" value="ECO:0007669"/>
    <property type="project" value="TreeGrafter"/>
</dbReference>
<dbReference type="PANTHER" id="PTHR48083">
    <property type="entry name" value="MEDIUM-CHAIN SPECIFIC ACYL-COA DEHYDROGENASE, MITOCHONDRIAL-RELATED"/>
    <property type="match status" value="1"/>
</dbReference>
<keyword evidence="2" id="KW-0560">Oxidoreductase</keyword>
<dbReference type="PANTHER" id="PTHR48083:SF37">
    <property type="entry name" value="DEHYDROGENASE, PUTATIVE-RELATED"/>
    <property type="match status" value="1"/>
</dbReference>
<evidence type="ECO:0000259" key="3">
    <source>
        <dbReference type="Pfam" id="PF02770"/>
    </source>
</evidence>
<organism evidence="4 5">
    <name type="scientific">Pseudomonas proteolytica</name>
    <dbReference type="NCBI Taxonomy" id="219574"/>
    <lineage>
        <taxon>Bacteria</taxon>
        <taxon>Pseudomonadati</taxon>
        <taxon>Pseudomonadota</taxon>
        <taxon>Gammaproteobacteria</taxon>
        <taxon>Pseudomonadales</taxon>
        <taxon>Pseudomonadaceae</taxon>
        <taxon>Pseudomonas</taxon>
    </lineage>
</organism>
<dbReference type="InterPro" id="IPR046373">
    <property type="entry name" value="Acyl-CoA_Oxase/DH_mid-dom_sf"/>
</dbReference>
<accession>A0AAW4ZZ48</accession>
<dbReference type="SUPFAM" id="SSF47203">
    <property type="entry name" value="Acyl-CoA dehydrogenase C-terminal domain-like"/>
    <property type="match status" value="1"/>
</dbReference>
<dbReference type="EMBL" id="WKEW01000004">
    <property type="protein sequence ID" value="MCF5055836.1"/>
    <property type="molecule type" value="Genomic_DNA"/>
</dbReference>
<dbReference type="RefSeq" id="WP_092236773.1">
    <property type="nucleotide sequence ID" value="NZ_FNTR01000004.1"/>
</dbReference>
<dbReference type="SUPFAM" id="SSF56645">
    <property type="entry name" value="Acyl-CoA dehydrogenase NM domain-like"/>
    <property type="match status" value="1"/>
</dbReference>
<evidence type="ECO:0000313" key="4">
    <source>
        <dbReference type="EMBL" id="MCF5055836.1"/>
    </source>
</evidence>
<protein>
    <submittedName>
        <fullName evidence="4">Acyl-CoA dehydrogenase</fullName>
    </submittedName>
</protein>
<keyword evidence="1" id="KW-0285">Flavoprotein</keyword>
<dbReference type="InterPro" id="IPR036250">
    <property type="entry name" value="AcylCo_DH-like_C"/>
</dbReference>
<dbReference type="GO" id="GO:0033539">
    <property type="term" value="P:fatty acid beta-oxidation using acyl-CoA dehydrogenase"/>
    <property type="evidence" value="ECO:0007669"/>
    <property type="project" value="TreeGrafter"/>
</dbReference>
<keyword evidence="5" id="KW-1185">Reference proteome</keyword>
<name>A0AAW4ZZ48_9PSED</name>
<proteinExistence type="predicted"/>
<evidence type="ECO:0000313" key="5">
    <source>
        <dbReference type="Proteomes" id="UP000814172"/>
    </source>
</evidence>